<evidence type="ECO:0000256" key="1">
    <source>
        <dbReference type="SAM" id="MobiDB-lite"/>
    </source>
</evidence>
<sequence length="267" mass="27780">MTDSTMEPDPGNGAFDVGGSVDDFFGGFATDADTGRDRAATDDDGGRAGDGVEDQTAADVFDQLLIDVDDEGSADVILADESPDDIIASADEPEPEPHATVDDDLTADDDELAALLLPGRSMDDGEFLWVDPEADDGVDSDRDNDSTPESVRETTPDRESSEGDADESVPGESEPEDEPDGDESAASDTDTAADESPVSNSNGDAGSEEHDGRTGVDDGNEADVSESEPNPKPESNPDRPADGPEPTRPDDSSGILSRLRSALSGLF</sequence>
<dbReference type="eggNOG" id="arCOG11145">
    <property type="taxonomic scope" value="Archaea"/>
</dbReference>
<feature type="compositionally biased region" description="Acidic residues" evidence="1">
    <location>
        <begin position="102"/>
        <end position="112"/>
    </location>
</feature>
<feature type="compositionally biased region" description="Low complexity" evidence="1">
    <location>
        <begin position="186"/>
        <end position="196"/>
    </location>
</feature>
<gene>
    <name evidence="2" type="ORF">SAMN05216285_0755</name>
</gene>
<dbReference type="RefSeq" id="WP_074854622.1">
    <property type="nucleotide sequence ID" value="NZ_FOIS01000001.1"/>
</dbReference>
<name>A0A1I0MCK3_9EURY</name>
<feature type="region of interest" description="Disordered" evidence="1">
    <location>
        <begin position="80"/>
        <end position="255"/>
    </location>
</feature>
<keyword evidence="3" id="KW-1185">Reference proteome</keyword>
<dbReference type="EMBL" id="FOIS01000001">
    <property type="protein sequence ID" value="SEV85704.1"/>
    <property type="molecule type" value="Genomic_DNA"/>
</dbReference>
<feature type="compositionally biased region" description="Basic and acidic residues" evidence="1">
    <location>
        <begin position="139"/>
        <end position="161"/>
    </location>
</feature>
<reference evidence="3" key="1">
    <citation type="submission" date="2016-10" db="EMBL/GenBank/DDBJ databases">
        <authorList>
            <person name="Varghese N."/>
        </authorList>
    </citation>
    <scope>NUCLEOTIDE SEQUENCE [LARGE SCALE GENOMIC DNA]</scope>
    <source>
        <strain evidence="3">CGMCC 1.12284</strain>
    </source>
</reference>
<feature type="region of interest" description="Disordered" evidence="1">
    <location>
        <begin position="26"/>
        <end position="55"/>
    </location>
</feature>
<accession>A0A1I0MCK3</accession>
<dbReference type="AlphaFoldDB" id="A0A1I0MCK3"/>
<feature type="compositionally biased region" description="Acidic residues" evidence="1">
    <location>
        <begin position="162"/>
        <end position="185"/>
    </location>
</feature>
<organism evidence="2 3">
    <name type="scientific">Natrinema salifodinae</name>
    <dbReference type="NCBI Taxonomy" id="1202768"/>
    <lineage>
        <taxon>Archaea</taxon>
        <taxon>Methanobacteriati</taxon>
        <taxon>Methanobacteriota</taxon>
        <taxon>Stenosarchaea group</taxon>
        <taxon>Halobacteria</taxon>
        <taxon>Halobacteriales</taxon>
        <taxon>Natrialbaceae</taxon>
        <taxon>Natrinema</taxon>
    </lineage>
</organism>
<feature type="compositionally biased region" description="Basic and acidic residues" evidence="1">
    <location>
        <begin position="229"/>
        <end position="251"/>
    </location>
</feature>
<feature type="compositionally biased region" description="Basic and acidic residues" evidence="1">
    <location>
        <begin position="33"/>
        <end position="47"/>
    </location>
</feature>
<dbReference type="Proteomes" id="UP000183275">
    <property type="component" value="Unassembled WGS sequence"/>
</dbReference>
<dbReference type="OrthoDB" id="178142at2157"/>
<feature type="region of interest" description="Disordered" evidence="1">
    <location>
        <begin position="1"/>
        <end position="20"/>
    </location>
</feature>
<protein>
    <submittedName>
        <fullName evidence="2">Uncharacterized protein</fullName>
    </submittedName>
</protein>
<evidence type="ECO:0000313" key="3">
    <source>
        <dbReference type="Proteomes" id="UP000183275"/>
    </source>
</evidence>
<feature type="compositionally biased region" description="Basic and acidic residues" evidence="1">
    <location>
        <begin position="207"/>
        <end position="216"/>
    </location>
</feature>
<proteinExistence type="predicted"/>
<evidence type="ECO:0000313" key="2">
    <source>
        <dbReference type="EMBL" id="SEV85704.1"/>
    </source>
</evidence>